<dbReference type="Proteomes" id="UP001209229">
    <property type="component" value="Unassembled WGS sequence"/>
</dbReference>
<organism evidence="4 5">
    <name type="scientific">Plebeiibacterium sediminum</name>
    <dbReference type="NCBI Taxonomy" id="2992112"/>
    <lineage>
        <taxon>Bacteria</taxon>
        <taxon>Pseudomonadati</taxon>
        <taxon>Bacteroidota</taxon>
        <taxon>Bacteroidia</taxon>
        <taxon>Marinilabiliales</taxon>
        <taxon>Marinilabiliaceae</taxon>
        <taxon>Plebeiibacterium</taxon>
    </lineage>
</organism>
<feature type="region of interest" description="Disordered" evidence="1">
    <location>
        <begin position="28"/>
        <end position="52"/>
    </location>
</feature>
<dbReference type="Pfam" id="PF22633">
    <property type="entry name" value="F5_F8_type_C_2"/>
    <property type="match status" value="1"/>
</dbReference>
<keyword evidence="2" id="KW-0732">Signal</keyword>
<dbReference type="AlphaFoldDB" id="A0AAE3M276"/>
<evidence type="ECO:0000259" key="3">
    <source>
        <dbReference type="PROSITE" id="PS50022"/>
    </source>
</evidence>
<evidence type="ECO:0000313" key="5">
    <source>
        <dbReference type="Proteomes" id="UP001209229"/>
    </source>
</evidence>
<dbReference type="SUPFAM" id="SSF49785">
    <property type="entry name" value="Galactose-binding domain-like"/>
    <property type="match status" value="1"/>
</dbReference>
<feature type="domain" description="F5/8 type C" evidence="3">
    <location>
        <begin position="10"/>
        <end position="146"/>
    </location>
</feature>
<dbReference type="PROSITE" id="PS50022">
    <property type="entry name" value="FA58C_3"/>
    <property type="match status" value="1"/>
</dbReference>
<dbReference type="InterPro" id="IPR000421">
    <property type="entry name" value="FA58C"/>
</dbReference>
<evidence type="ECO:0000256" key="2">
    <source>
        <dbReference type="SAM" id="SignalP"/>
    </source>
</evidence>
<dbReference type="NCBIfam" id="TIGR04183">
    <property type="entry name" value="Por_Secre_tail"/>
    <property type="match status" value="1"/>
</dbReference>
<dbReference type="EMBL" id="JAPDPJ010000006">
    <property type="protein sequence ID" value="MCW3785768.1"/>
    <property type="molecule type" value="Genomic_DNA"/>
</dbReference>
<protein>
    <submittedName>
        <fullName evidence="4">Discoidin domain-containing protein</fullName>
    </submittedName>
</protein>
<feature type="chain" id="PRO_5041983705" evidence="2">
    <location>
        <begin position="24"/>
        <end position="472"/>
    </location>
</feature>
<dbReference type="InterPro" id="IPR008979">
    <property type="entry name" value="Galactose-bd-like_sf"/>
</dbReference>
<feature type="signal peptide" evidence="2">
    <location>
        <begin position="1"/>
        <end position="23"/>
    </location>
</feature>
<evidence type="ECO:0000313" key="4">
    <source>
        <dbReference type="EMBL" id="MCW3785768.1"/>
    </source>
</evidence>
<dbReference type="RefSeq" id="WP_301189339.1">
    <property type="nucleotide sequence ID" value="NZ_JAPDPJ010000006.1"/>
</dbReference>
<evidence type="ECO:0000256" key="1">
    <source>
        <dbReference type="SAM" id="MobiDB-lite"/>
    </source>
</evidence>
<gene>
    <name evidence="4" type="ORF">OM075_04780</name>
</gene>
<dbReference type="Pfam" id="PF18962">
    <property type="entry name" value="Por_Secre_tail"/>
    <property type="match status" value="1"/>
</dbReference>
<name>A0AAE3M276_9BACT</name>
<reference evidence="4" key="1">
    <citation type="submission" date="2022-10" db="EMBL/GenBank/DDBJ databases">
        <authorList>
            <person name="Yu W.X."/>
        </authorList>
    </citation>
    <scope>NUCLEOTIDE SEQUENCE</scope>
    <source>
        <strain evidence="4">AAT</strain>
    </source>
</reference>
<comment type="caution">
    <text evidence="4">The sequence shown here is derived from an EMBL/GenBank/DDBJ whole genome shotgun (WGS) entry which is preliminary data.</text>
</comment>
<accession>A0AAE3M276</accession>
<keyword evidence="5" id="KW-1185">Reference proteome</keyword>
<dbReference type="InterPro" id="IPR026444">
    <property type="entry name" value="Secre_tail"/>
</dbReference>
<dbReference type="Gene3D" id="2.60.120.260">
    <property type="entry name" value="Galactose-binding domain-like"/>
    <property type="match status" value="1"/>
</dbReference>
<sequence>MKKFTFLFAALLMVANIYSQNLALNKTTTTSSETSEGRGSAMAVDGDGGTRWESVSEDPRWIAIDLGQSYSIGRVVLDWEGAFGKEYKIQVSDDNSTWTDVYTETNSDGGVDDITLTGTGRYVRMYGTVRGTGWGYSLFEFEVYETISEEKDASLSDLKVDGVSIDGFAPGVTEYTYGLVQGETTVPTVTVTTTNSSAGSVITEATSIPGSTTIEVKSEDLSVTETYTIHFIIDTPSAAAPTPTQNEANVISVYSDHYTNNLITNSNPYWGQTTVVSEVQFQEDNALKYAGLNFQGTEYTGTDVSAMEYVHLDYFTGDATELKFSVISPGQENAYDIAANEGITTGEWVSVDISLEEYTMPDLTNAFQFKTEGNGTVYVDNLFFWKGNTTAVSEMDDVEFSILPNPVVNYMKVISASTIDGIEIFALSGSMVLEVSPNTTDAKVDLSNLTKGVYIAKIRMGGIVKTQKIIKK</sequence>
<proteinExistence type="predicted"/>